<feature type="transmembrane region" description="Helical" evidence="1">
    <location>
        <begin position="202"/>
        <end position="223"/>
    </location>
</feature>
<dbReference type="Proteomes" id="UP000887566">
    <property type="component" value="Unplaced"/>
</dbReference>
<dbReference type="Pfam" id="PF02931">
    <property type="entry name" value="Neur_chan_LBD"/>
    <property type="match status" value="1"/>
</dbReference>
<keyword evidence="1" id="KW-0472">Membrane</keyword>
<evidence type="ECO:0000313" key="3">
    <source>
        <dbReference type="Proteomes" id="UP000887566"/>
    </source>
</evidence>
<evidence type="ECO:0000313" key="4">
    <source>
        <dbReference type="WBParaSite" id="PSAMB.scaffold3653size17424.g22121.t1"/>
    </source>
</evidence>
<feature type="transmembrane region" description="Helical" evidence="1">
    <location>
        <begin position="288"/>
        <end position="307"/>
    </location>
</feature>
<feature type="domain" description="Neurotransmitter-gated ion-channel ligand-binding" evidence="2">
    <location>
        <begin position="15"/>
        <end position="151"/>
    </location>
</feature>
<feature type="transmembrane region" description="Helical" evidence="1">
    <location>
        <begin position="257"/>
        <end position="281"/>
    </location>
</feature>
<dbReference type="GO" id="GO:0016020">
    <property type="term" value="C:membrane"/>
    <property type="evidence" value="ECO:0007669"/>
    <property type="project" value="InterPro"/>
</dbReference>
<feature type="transmembrane region" description="Helical" evidence="1">
    <location>
        <begin position="336"/>
        <end position="359"/>
    </location>
</feature>
<dbReference type="InterPro" id="IPR006202">
    <property type="entry name" value="Neur_chan_lig-bd"/>
</dbReference>
<evidence type="ECO:0000259" key="2">
    <source>
        <dbReference type="Pfam" id="PF02931"/>
    </source>
</evidence>
<dbReference type="SUPFAM" id="SSF63712">
    <property type="entry name" value="Nicotinic receptor ligand binding domain-like"/>
    <property type="match status" value="1"/>
</dbReference>
<protein>
    <submittedName>
        <fullName evidence="4">Neurotransmitter-gated ion-channel ligand-binding domain-containing protein</fullName>
    </submittedName>
</protein>
<evidence type="ECO:0000256" key="1">
    <source>
        <dbReference type="SAM" id="Phobius"/>
    </source>
</evidence>
<reference evidence="4" key="1">
    <citation type="submission" date="2022-11" db="UniProtKB">
        <authorList>
            <consortium name="WormBaseParasite"/>
        </authorList>
    </citation>
    <scope>IDENTIFICATION</scope>
</reference>
<sequence>MSMARTYWSHLIKYIPGESKSQPLSIKVGGVVLGQMLSEMGTISEPYITGSLHLSWNDMRLKYSKMHFHNNTNSIKVLSEDIWIPDIIPTYSDMIEDVEVFHNGSVEANLRFTKFPQCQLDYTNYPNDEHDCCINFISKQNPHEIDFDATDIAVRSDQTEVDPMWRIVKAFAKKEKRIDDGGNILRLCITVKRYSTTVVYQYSMPMTIVAMIAIVVPFFSGWFLQIGSKLIAISLFLCVESAAVDESIGFGASPPKILVMFGFLLWTTVISLIITVILWSLSRRRWGSVPPTIAVAVANVVNPFFWFTGNEKTELPQLDENGIAVKKDFSPDWHDVFMAVNNICLFLFTLIYVIGIIAYV</sequence>
<accession>A0A914WA49</accession>
<name>A0A914WA49_9BILA</name>
<dbReference type="InterPro" id="IPR006201">
    <property type="entry name" value="Neur_channel"/>
</dbReference>
<keyword evidence="3" id="KW-1185">Reference proteome</keyword>
<dbReference type="Gene3D" id="2.70.170.10">
    <property type="entry name" value="Neurotransmitter-gated ion-channel ligand-binding domain"/>
    <property type="match status" value="1"/>
</dbReference>
<dbReference type="InterPro" id="IPR036734">
    <property type="entry name" value="Neur_chan_lig-bd_sf"/>
</dbReference>
<proteinExistence type="predicted"/>
<organism evidence="3 4">
    <name type="scientific">Plectus sambesii</name>
    <dbReference type="NCBI Taxonomy" id="2011161"/>
    <lineage>
        <taxon>Eukaryota</taxon>
        <taxon>Metazoa</taxon>
        <taxon>Ecdysozoa</taxon>
        <taxon>Nematoda</taxon>
        <taxon>Chromadorea</taxon>
        <taxon>Plectida</taxon>
        <taxon>Plectina</taxon>
        <taxon>Plectoidea</taxon>
        <taxon>Plectidae</taxon>
        <taxon>Plectus</taxon>
    </lineage>
</organism>
<dbReference type="WBParaSite" id="PSAMB.scaffold3653size17424.g22121.t1">
    <property type="protein sequence ID" value="PSAMB.scaffold3653size17424.g22121.t1"/>
    <property type="gene ID" value="PSAMB.scaffold3653size17424.g22121"/>
</dbReference>
<dbReference type="AlphaFoldDB" id="A0A914WA49"/>
<dbReference type="PANTHER" id="PTHR18945">
    <property type="entry name" value="NEUROTRANSMITTER GATED ION CHANNEL"/>
    <property type="match status" value="1"/>
</dbReference>
<keyword evidence="1" id="KW-0812">Transmembrane</keyword>
<dbReference type="GO" id="GO:0005230">
    <property type="term" value="F:extracellular ligand-gated monoatomic ion channel activity"/>
    <property type="evidence" value="ECO:0007669"/>
    <property type="project" value="InterPro"/>
</dbReference>
<dbReference type="GO" id="GO:0004888">
    <property type="term" value="F:transmembrane signaling receptor activity"/>
    <property type="evidence" value="ECO:0007669"/>
    <property type="project" value="InterPro"/>
</dbReference>
<keyword evidence="1" id="KW-1133">Transmembrane helix</keyword>